<comment type="caution">
    <text evidence="2">Lacks conserved residue(s) required for the propagation of feature annotation.</text>
</comment>
<keyword evidence="7" id="KW-1185">Reference proteome</keyword>
<evidence type="ECO:0000256" key="3">
    <source>
        <dbReference type="SAM" id="MobiDB-lite"/>
    </source>
</evidence>
<comment type="similarity">
    <text evidence="2">Belongs to the TRAFAC class myosin-kinesin ATPase superfamily. Kinesin family.</text>
</comment>
<dbReference type="EMBL" id="CAXHTA020000005">
    <property type="protein sequence ID" value="CAL5221558.1"/>
    <property type="molecule type" value="Genomic_DNA"/>
</dbReference>
<evidence type="ECO:0000259" key="4">
    <source>
        <dbReference type="PROSITE" id="PS50067"/>
    </source>
</evidence>
<dbReference type="Proteomes" id="UP001497392">
    <property type="component" value="Unassembled WGS sequence"/>
</dbReference>
<dbReference type="Pfam" id="PF00225">
    <property type="entry name" value="Kinesin"/>
    <property type="match status" value="1"/>
</dbReference>
<dbReference type="InterPro" id="IPR027417">
    <property type="entry name" value="P-loop_NTPase"/>
</dbReference>
<name>A0ABP1FNK4_9CHLO</name>
<accession>A0ABP1FNK4</accession>
<gene>
    <name evidence="5" type="primary">g3773</name>
    <name evidence="6" type="synonym">g3779</name>
    <name evidence="5" type="ORF">VP750_LOCUS3217</name>
    <name evidence="6" type="ORF">VP750_LOCUS3222</name>
</gene>
<dbReference type="Gene3D" id="3.40.850.10">
    <property type="entry name" value="Kinesin motor domain"/>
    <property type="match status" value="1"/>
</dbReference>
<feature type="compositionally biased region" description="Polar residues" evidence="3">
    <location>
        <begin position="40"/>
        <end position="54"/>
    </location>
</feature>
<evidence type="ECO:0000256" key="1">
    <source>
        <dbReference type="ARBA" id="ARBA00023175"/>
    </source>
</evidence>
<proteinExistence type="inferred from homology"/>
<feature type="region of interest" description="Disordered" evidence="3">
    <location>
        <begin position="27"/>
        <end position="81"/>
    </location>
</feature>
<evidence type="ECO:0000313" key="7">
    <source>
        <dbReference type="Proteomes" id="UP001497392"/>
    </source>
</evidence>
<dbReference type="InterPro" id="IPR001752">
    <property type="entry name" value="Kinesin_motor_dom"/>
</dbReference>
<sequence>MLGHACHTEAVPAHRCFKGPAGGHGVGSLDVKSVRDPGQHQHSAASLGSASQHSKPSRASIDAYSLLPQPQSPHTTDRGGWCTVHDAQRMMERGLARRRTNETRMNAESSRSHAVLTLHLKSSTRTDLGLLAVESIAPQE</sequence>
<evidence type="ECO:0000313" key="5">
    <source>
        <dbReference type="EMBL" id="CAL5221558.1"/>
    </source>
</evidence>
<organism evidence="5 7">
    <name type="scientific">Coccomyxa viridis</name>
    <dbReference type="NCBI Taxonomy" id="1274662"/>
    <lineage>
        <taxon>Eukaryota</taxon>
        <taxon>Viridiplantae</taxon>
        <taxon>Chlorophyta</taxon>
        <taxon>core chlorophytes</taxon>
        <taxon>Trebouxiophyceae</taxon>
        <taxon>Trebouxiophyceae incertae sedis</taxon>
        <taxon>Coccomyxaceae</taxon>
        <taxon>Coccomyxa</taxon>
    </lineage>
</organism>
<comment type="caution">
    <text evidence="5">The sequence shown here is derived from an EMBL/GenBank/DDBJ whole genome shotgun (WGS) entry which is preliminary data.</text>
</comment>
<evidence type="ECO:0000313" key="6">
    <source>
        <dbReference type="EMBL" id="CAL5221563.1"/>
    </source>
</evidence>
<protein>
    <submittedName>
        <fullName evidence="5">G3773 protein</fullName>
    </submittedName>
    <submittedName>
        <fullName evidence="6">G3779 protein</fullName>
    </submittedName>
</protein>
<feature type="domain" description="Kinesin motor" evidence="4">
    <location>
        <begin position="83"/>
        <end position="140"/>
    </location>
</feature>
<reference evidence="5 7" key="1">
    <citation type="submission" date="2024-06" db="EMBL/GenBank/DDBJ databases">
        <authorList>
            <person name="Kraege A."/>
            <person name="Thomma B."/>
        </authorList>
    </citation>
    <scope>NUCLEOTIDE SEQUENCE [LARGE SCALE GENOMIC DNA]</scope>
</reference>
<evidence type="ECO:0000256" key="2">
    <source>
        <dbReference type="PROSITE-ProRule" id="PRU00283"/>
    </source>
</evidence>
<dbReference type="SUPFAM" id="SSF52540">
    <property type="entry name" value="P-loop containing nucleoside triphosphate hydrolases"/>
    <property type="match status" value="1"/>
</dbReference>
<dbReference type="EMBL" id="CAXHTA020000005">
    <property type="protein sequence ID" value="CAL5221563.1"/>
    <property type="molecule type" value="Genomic_DNA"/>
</dbReference>
<keyword evidence="1" id="KW-0505">Motor protein</keyword>
<dbReference type="PROSITE" id="PS50067">
    <property type="entry name" value="KINESIN_MOTOR_2"/>
    <property type="match status" value="1"/>
</dbReference>
<dbReference type="InterPro" id="IPR036961">
    <property type="entry name" value="Kinesin_motor_dom_sf"/>
</dbReference>